<keyword evidence="1" id="KW-0732">Signal</keyword>
<dbReference type="Proteomes" id="UP000199071">
    <property type="component" value="Unassembled WGS sequence"/>
</dbReference>
<dbReference type="NCBIfam" id="TIGR02301">
    <property type="entry name" value="TIGR02301 family protein"/>
    <property type="match status" value="1"/>
</dbReference>
<keyword evidence="3" id="KW-1185">Reference proteome</keyword>
<dbReference type="EMBL" id="FMXQ01000004">
    <property type="protein sequence ID" value="SDB29437.1"/>
    <property type="molecule type" value="Genomic_DNA"/>
</dbReference>
<name>A0A1G6C980_9HYPH</name>
<dbReference type="InterPro" id="IPR012645">
    <property type="entry name" value="CHP02301"/>
</dbReference>
<gene>
    <name evidence="2" type="ORF">SAMN02982931_02215</name>
</gene>
<sequence>MTVKNRTRKSALGLVALVAVGLAGSALAQEEEEPAAPEPIVTPYDESLLRLSEILGAIHYMRQLCGGDEGGLWRDQMQALIDADQADPARRLRFVDRFNRGYDGFKAVYRTCTPAATAAIDRYMDEGARLARDVVARYGRQE</sequence>
<dbReference type="RefSeq" id="WP_244521221.1">
    <property type="nucleotide sequence ID" value="NZ_FMXQ01000004.1"/>
</dbReference>
<dbReference type="STRING" id="665467.SAMN02982931_02215"/>
<proteinExistence type="predicted"/>
<evidence type="ECO:0000313" key="3">
    <source>
        <dbReference type="Proteomes" id="UP000199071"/>
    </source>
</evidence>
<protein>
    <submittedName>
        <fullName evidence="2">TIGR02301 family protein</fullName>
    </submittedName>
</protein>
<accession>A0A1G6C980</accession>
<feature type="chain" id="PRO_5011746484" evidence="1">
    <location>
        <begin position="29"/>
        <end position="142"/>
    </location>
</feature>
<evidence type="ECO:0000256" key="1">
    <source>
        <dbReference type="SAM" id="SignalP"/>
    </source>
</evidence>
<reference evidence="2 3" key="1">
    <citation type="submission" date="2016-10" db="EMBL/GenBank/DDBJ databases">
        <authorList>
            <person name="de Groot N.N."/>
        </authorList>
    </citation>
    <scope>NUCLEOTIDE SEQUENCE [LARGE SCALE GENOMIC DNA]</scope>
    <source>
        <strain evidence="2 3">ATCC 35022</strain>
    </source>
</reference>
<organism evidence="2 3">
    <name type="scientific">Bauldia litoralis</name>
    <dbReference type="NCBI Taxonomy" id="665467"/>
    <lineage>
        <taxon>Bacteria</taxon>
        <taxon>Pseudomonadati</taxon>
        <taxon>Pseudomonadota</taxon>
        <taxon>Alphaproteobacteria</taxon>
        <taxon>Hyphomicrobiales</taxon>
        <taxon>Kaistiaceae</taxon>
        <taxon>Bauldia</taxon>
    </lineage>
</organism>
<dbReference type="AlphaFoldDB" id="A0A1G6C980"/>
<feature type="signal peptide" evidence="1">
    <location>
        <begin position="1"/>
        <end position="28"/>
    </location>
</feature>
<evidence type="ECO:0000313" key="2">
    <source>
        <dbReference type="EMBL" id="SDB29437.1"/>
    </source>
</evidence>
<dbReference type="Pfam" id="PF09539">
    <property type="entry name" value="DUF2385"/>
    <property type="match status" value="1"/>
</dbReference>